<evidence type="ECO:0000313" key="3">
    <source>
        <dbReference type="Proteomes" id="UP001175271"/>
    </source>
</evidence>
<dbReference type="AlphaFoldDB" id="A0AA39IL37"/>
<sequence length="140" mass="15846">MPGWERGVSSSGSGAIARMRVFPVLLGDLNAKMGRKQEEDEEALGNHGYGDRNARGQLLVDLCEDFKLRSVNSFFKGRPGRKWTWISPDRRTRNCIDYVLAPRSIKFRSSTVLGSANAGSDHRILRAIIQYIYTRLDTDR</sequence>
<dbReference type="EMBL" id="JAUCMV010000001">
    <property type="protein sequence ID" value="KAK0425369.1"/>
    <property type="molecule type" value="Genomic_DNA"/>
</dbReference>
<proteinExistence type="predicted"/>
<dbReference type="Gene3D" id="3.60.10.10">
    <property type="entry name" value="Endonuclease/exonuclease/phosphatase"/>
    <property type="match status" value="1"/>
</dbReference>
<accession>A0AA39IL37</accession>
<dbReference type="Proteomes" id="UP001175271">
    <property type="component" value="Unassembled WGS sequence"/>
</dbReference>
<keyword evidence="3" id="KW-1185">Reference proteome</keyword>
<evidence type="ECO:0000259" key="1">
    <source>
        <dbReference type="Pfam" id="PF03372"/>
    </source>
</evidence>
<dbReference type="GO" id="GO:0003824">
    <property type="term" value="F:catalytic activity"/>
    <property type="evidence" value="ECO:0007669"/>
    <property type="project" value="InterPro"/>
</dbReference>
<reference evidence="2" key="1">
    <citation type="submission" date="2023-06" db="EMBL/GenBank/DDBJ databases">
        <title>Genomic analysis of the entomopathogenic nematode Steinernema hermaphroditum.</title>
        <authorList>
            <person name="Schwarz E.M."/>
            <person name="Heppert J.K."/>
            <person name="Baniya A."/>
            <person name="Schwartz H.T."/>
            <person name="Tan C.-H."/>
            <person name="Antoshechkin I."/>
            <person name="Sternberg P.W."/>
            <person name="Goodrich-Blair H."/>
            <person name="Dillman A.R."/>
        </authorList>
    </citation>
    <scope>NUCLEOTIDE SEQUENCE</scope>
    <source>
        <strain evidence="2">PS9179</strain>
        <tissue evidence="2">Whole animal</tissue>
    </source>
</reference>
<dbReference type="InterPro" id="IPR036691">
    <property type="entry name" value="Endo/exonu/phosph_ase_sf"/>
</dbReference>
<evidence type="ECO:0000313" key="2">
    <source>
        <dbReference type="EMBL" id="KAK0425369.1"/>
    </source>
</evidence>
<comment type="caution">
    <text evidence="2">The sequence shown here is derived from an EMBL/GenBank/DDBJ whole genome shotgun (WGS) entry which is preliminary data.</text>
</comment>
<protein>
    <recommendedName>
        <fullName evidence="1">Endonuclease/exonuclease/phosphatase domain-containing protein</fullName>
    </recommendedName>
</protein>
<dbReference type="SUPFAM" id="SSF56219">
    <property type="entry name" value="DNase I-like"/>
    <property type="match status" value="1"/>
</dbReference>
<feature type="domain" description="Endonuclease/exonuclease/phosphatase" evidence="1">
    <location>
        <begin position="24"/>
        <end position="122"/>
    </location>
</feature>
<dbReference type="Pfam" id="PF03372">
    <property type="entry name" value="Exo_endo_phos"/>
    <property type="match status" value="1"/>
</dbReference>
<gene>
    <name evidence="2" type="ORF">QR680_009163</name>
</gene>
<dbReference type="InterPro" id="IPR005135">
    <property type="entry name" value="Endo/exonuclease/phosphatase"/>
</dbReference>
<name>A0AA39IL37_9BILA</name>
<organism evidence="2 3">
    <name type="scientific">Steinernema hermaphroditum</name>
    <dbReference type="NCBI Taxonomy" id="289476"/>
    <lineage>
        <taxon>Eukaryota</taxon>
        <taxon>Metazoa</taxon>
        <taxon>Ecdysozoa</taxon>
        <taxon>Nematoda</taxon>
        <taxon>Chromadorea</taxon>
        <taxon>Rhabditida</taxon>
        <taxon>Tylenchina</taxon>
        <taxon>Panagrolaimomorpha</taxon>
        <taxon>Strongyloidoidea</taxon>
        <taxon>Steinernematidae</taxon>
        <taxon>Steinernema</taxon>
    </lineage>
</organism>